<evidence type="ECO:0000313" key="2">
    <source>
        <dbReference type="EMBL" id="MBB3105184.1"/>
    </source>
</evidence>
<comment type="caution">
    <text evidence="2">The sequence shown here is derived from an EMBL/GenBank/DDBJ whole genome shotgun (WGS) entry which is preliminary data.</text>
</comment>
<proteinExistence type="predicted"/>
<reference evidence="2 3" key="1">
    <citation type="submission" date="2020-08" db="EMBL/GenBank/DDBJ databases">
        <title>Genomic Encyclopedia of Type Strains, Phase III (KMG-III): the genomes of soil and plant-associated and newly described type strains.</title>
        <authorList>
            <person name="Whitman W."/>
        </authorList>
    </citation>
    <scope>NUCLEOTIDE SEQUENCE [LARGE SCALE GENOMIC DNA]</scope>
    <source>
        <strain evidence="2 3">CECT 4462</strain>
    </source>
</reference>
<sequence>MSFLGKNLNDKSYASAMASGGNYIYRFVPRDDERYFGVQAHFDF</sequence>
<keyword evidence="3" id="KW-1185">Reference proteome</keyword>
<organism evidence="2 3">
    <name type="scientific">Azomonas macrocytogenes</name>
    <name type="common">Azotobacter macrocytogenes</name>
    <dbReference type="NCBI Taxonomy" id="69962"/>
    <lineage>
        <taxon>Bacteria</taxon>
        <taxon>Pseudomonadati</taxon>
        <taxon>Pseudomonadota</taxon>
        <taxon>Gammaproteobacteria</taxon>
        <taxon>Pseudomonadales</taxon>
        <taxon>Pseudomonadaceae</taxon>
        <taxon>Azomonas</taxon>
    </lineage>
</organism>
<dbReference type="EMBL" id="JACHXI010000028">
    <property type="protein sequence ID" value="MBB3105184.1"/>
    <property type="molecule type" value="Genomic_DNA"/>
</dbReference>
<name>A0A839TAL0_AZOMA</name>
<dbReference type="Proteomes" id="UP000549250">
    <property type="component" value="Unassembled WGS sequence"/>
</dbReference>
<evidence type="ECO:0000313" key="1">
    <source>
        <dbReference type="EMBL" id="MBB3102143.1"/>
    </source>
</evidence>
<dbReference type="EMBL" id="JACHXI010000002">
    <property type="protein sequence ID" value="MBB3102143.1"/>
    <property type="molecule type" value="Genomic_DNA"/>
</dbReference>
<dbReference type="AlphaFoldDB" id="A0A839TAL0"/>
<evidence type="ECO:0000313" key="3">
    <source>
        <dbReference type="Proteomes" id="UP000549250"/>
    </source>
</evidence>
<protein>
    <submittedName>
        <fullName evidence="2">Uncharacterized protein</fullName>
    </submittedName>
</protein>
<accession>A0A839TAL0</accession>
<gene>
    <name evidence="1" type="ORF">FHR87_000516</name>
    <name evidence="2" type="ORF">FHR87_003619</name>
</gene>